<dbReference type="AlphaFoldDB" id="A0A5N6JTQ4"/>
<dbReference type="InterPro" id="IPR007603">
    <property type="entry name" value="Choline_transptr-like"/>
</dbReference>
<evidence type="ECO:0000256" key="3">
    <source>
        <dbReference type="ARBA" id="ARBA00022692"/>
    </source>
</evidence>
<evidence type="ECO:0000313" key="8">
    <source>
        <dbReference type="EMBL" id="KAB8292453.1"/>
    </source>
</evidence>
<reference evidence="8 9" key="1">
    <citation type="submission" date="2019-06" db="EMBL/GenBank/DDBJ databases">
        <title>Genome Sequence of the Brown Rot Fungal Pathogen Monilinia laxa.</title>
        <authorList>
            <person name="De Miccolis Angelini R.M."/>
            <person name="Landi L."/>
            <person name="Abate D."/>
            <person name="Pollastro S."/>
            <person name="Romanazzi G."/>
            <person name="Faretra F."/>
        </authorList>
    </citation>
    <scope>NUCLEOTIDE SEQUENCE [LARGE SCALE GENOMIC DNA]</scope>
    <source>
        <strain evidence="8 9">Mlax316</strain>
    </source>
</reference>
<keyword evidence="9" id="KW-1185">Reference proteome</keyword>
<dbReference type="GO" id="GO:0005886">
    <property type="term" value="C:plasma membrane"/>
    <property type="evidence" value="ECO:0007669"/>
    <property type="project" value="UniProtKB-SubCell"/>
</dbReference>
<feature type="transmembrane region" description="Helical" evidence="6">
    <location>
        <begin position="165"/>
        <end position="187"/>
    </location>
</feature>
<keyword evidence="5 6" id="KW-0472">Membrane</keyword>
<keyword evidence="3 6" id="KW-0812">Transmembrane</keyword>
<comment type="caution">
    <text evidence="8">The sequence shown here is derived from an EMBL/GenBank/DDBJ whole genome shotgun (WGS) entry which is preliminary data.</text>
</comment>
<sequence>MYPPRFMMVIIVLSLITYWTTQAISALAQTLATAATQKYILSIQPGLWHSSDRKCSIGRILRLNVGSVCFGAGLLSLSLFLRDLSMGLMQNISLTPKDAFRSSTAALLLSLLIYMTPLYAALEAKINDWAFVIIGLDGISYWHANRIGVTLMSRTGLDLLSKGTGLYQMFLYVPLAIAGIAAISTYLMVTLIPGPILQTSDVLVADVLVAFAFFGGMQIARAVLAPFKGAMCTMWLLMAREPTVFKDHHKDIWESLVELNPFLAELLLKRERVEL</sequence>
<feature type="transmembrane region" description="Helical" evidence="6">
    <location>
        <begin position="60"/>
        <end position="81"/>
    </location>
</feature>
<protein>
    <recommendedName>
        <fullName evidence="6">Protein PNS1</fullName>
    </recommendedName>
</protein>
<organism evidence="8 9">
    <name type="scientific">Monilinia laxa</name>
    <name type="common">Brown rot fungus</name>
    <name type="synonym">Sclerotinia laxa</name>
    <dbReference type="NCBI Taxonomy" id="61186"/>
    <lineage>
        <taxon>Eukaryota</taxon>
        <taxon>Fungi</taxon>
        <taxon>Dikarya</taxon>
        <taxon>Ascomycota</taxon>
        <taxon>Pezizomycotina</taxon>
        <taxon>Leotiomycetes</taxon>
        <taxon>Helotiales</taxon>
        <taxon>Sclerotiniaceae</taxon>
        <taxon>Monilinia</taxon>
    </lineage>
</organism>
<evidence type="ECO:0000256" key="4">
    <source>
        <dbReference type="ARBA" id="ARBA00022989"/>
    </source>
</evidence>
<comment type="caution">
    <text evidence="6">Lacks conserved residue(s) required for the propagation of feature annotation.</text>
</comment>
<feature type="transmembrane region" description="Helical" evidence="6">
    <location>
        <begin position="102"/>
        <end position="120"/>
    </location>
</feature>
<keyword evidence="7" id="KW-0732">Signal</keyword>
<proteinExistence type="inferred from homology"/>
<gene>
    <name evidence="8" type="ORF">EYC80_008172</name>
</gene>
<evidence type="ECO:0000256" key="5">
    <source>
        <dbReference type="ARBA" id="ARBA00023136"/>
    </source>
</evidence>
<feature type="transmembrane region" description="Helical" evidence="6">
    <location>
        <begin position="207"/>
        <end position="227"/>
    </location>
</feature>
<dbReference type="EMBL" id="VIGI01000013">
    <property type="protein sequence ID" value="KAB8292453.1"/>
    <property type="molecule type" value="Genomic_DNA"/>
</dbReference>
<feature type="chain" id="PRO_5024924148" description="Protein PNS1" evidence="7">
    <location>
        <begin position="24"/>
        <end position="275"/>
    </location>
</feature>
<dbReference type="Pfam" id="PF04515">
    <property type="entry name" value="Choline_transpo"/>
    <property type="match status" value="1"/>
</dbReference>
<comment type="subcellular location">
    <subcellularLocation>
        <location evidence="6">Cell membrane</location>
        <topology evidence="6">Multi-pass membrane protein</topology>
    </subcellularLocation>
    <subcellularLocation>
        <location evidence="1">Membrane</location>
        <topology evidence="1">Multi-pass membrane protein</topology>
    </subcellularLocation>
</comment>
<evidence type="ECO:0000256" key="1">
    <source>
        <dbReference type="ARBA" id="ARBA00004141"/>
    </source>
</evidence>
<keyword evidence="4 6" id="KW-1133">Transmembrane helix</keyword>
<dbReference type="GO" id="GO:0022857">
    <property type="term" value="F:transmembrane transporter activity"/>
    <property type="evidence" value="ECO:0007669"/>
    <property type="project" value="UniProtKB-UniRule"/>
</dbReference>
<comment type="function">
    <text evidence="6">Probably involved in transport through the plasma membrane.</text>
</comment>
<evidence type="ECO:0000256" key="6">
    <source>
        <dbReference type="RuleBase" id="RU368066"/>
    </source>
</evidence>
<comment type="similarity">
    <text evidence="2 6">Belongs to the CTL (choline transporter-like) family.</text>
</comment>
<evidence type="ECO:0000256" key="2">
    <source>
        <dbReference type="ARBA" id="ARBA00007168"/>
    </source>
</evidence>
<accession>A0A5N6JTQ4</accession>
<dbReference type="OrthoDB" id="44736at2759"/>
<dbReference type="Proteomes" id="UP000326757">
    <property type="component" value="Unassembled WGS sequence"/>
</dbReference>
<evidence type="ECO:0000256" key="7">
    <source>
        <dbReference type="SAM" id="SignalP"/>
    </source>
</evidence>
<dbReference type="PANTHER" id="PTHR12385">
    <property type="entry name" value="CHOLINE TRANSPORTER-LIKE (SLC FAMILY 44)"/>
    <property type="match status" value="1"/>
</dbReference>
<evidence type="ECO:0000313" key="9">
    <source>
        <dbReference type="Proteomes" id="UP000326757"/>
    </source>
</evidence>
<name>A0A5N6JTQ4_MONLA</name>
<feature type="signal peptide" evidence="7">
    <location>
        <begin position="1"/>
        <end position="23"/>
    </location>
</feature>